<dbReference type="SUPFAM" id="SSF50129">
    <property type="entry name" value="GroES-like"/>
    <property type="match status" value="1"/>
</dbReference>
<protein>
    <submittedName>
        <fullName evidence="2">Chaperonin 10-like protein</fullName>
    </submittedName>
</protein>
<dbReference type="Proteomes" id="UP000193467">
    <property type="component" value="Unassembled WGS sequence"/>
</dbReference>
<feature type="domain" description="Enoyl reductase (ER)" evidence="1">
    <location>
        <begin position="20"/>
        <end position="390"/>
    </location>
</feature>
<gene>
    <name evidence="2" type="ORF">BCR35DRAFT_162052</name>
</gene>
<dbReference type="CDD" id="cd08276">
    <property type="entry name" value="MDR7"/>
    <property type="match status" value="1"/>
</dbReference>
<sequence>MSSSIPKTHSGYLVEAPGLGLSSVKLVKDQQTPEPKFGQVLVAVKAVSLNYRDWAVITGTYPGVKPDLVPCSDASGEVVALGEGVSNWALGDRVMGIFTQGQLAGAYDDANYPNTALGAGADGVLTEYKVFNEQGLVRIPQHLSWEEAATLPCAAVTAWNSLFGAEQGAPSLMPGQTVLLQGTGGVSCIGAQVRCPFTATSAIGADHSSLLPPLSPTHTPQLALLAGAQVIVTSSSDEKLAILVDHIQASRNGGGVGPLHTINYKTFPDWDKKALEITGGKGVDFVLEVGGAGTLEKSFAALRQGATIIDIGFLAGGADVQLPNVAMSTLFKSAIFRGVLIGSKKNFEALNSAIISSGLKPIVSKVYAFEDAPQAYLDQSKSGVVGKVVIRVAKQ</sequence>
<dbReference type="InterPro" id="IPR036291">
    <property type="entry name" value="NAD(P)-bd_dom_sf"/>
</dbReference>
<dbReference type="EMBL" id="MCGR01000051">
    <property type="protein sequence ID" value="ORY72572.1"/>
    <property type="molecule type" value="Genomic_DNA"/>
</dbReference>
<dbReference type="Pfam" id="PF00107">
    <property type="entry name" value="ADH_zinc_N"/>
    <property type="match status" value="1"/>
</dbReference>
<dbReference type="PANTHER" id="PTHR45033">
    <property type="match status" value="1"/>
</dbReference>
<dbReference type="InParanoid" id="A0A1Y2EM06"/>
<keyword evidence="3" id="KW-1185">Reference proteome</keyword>
<evidence type="ECO:0000259" key="1">
    <source>
        <dbReference type="SMART" id="SM00829"/>
    </source>
</evidence>
<dbReference type="SMART" id="SM00829">
    <property type="entry name" value="PKS_ER"/>
    <property type="match status" value="1"/>
</dbReference>
<name>A0A1Y2EM06_9BASI</name>
<dbReference type="InterPro" id="IPR052711">
    <property type="entry name" value="Zinc_ADH-like"/>
</dbReference>
<dbReference type="InterPro" id="IPR020843">
    <property type="entry name" value="ER"/>
</dbReference>
<proteinExistence type="predicted"/>
<organism evidence="2 3">
    <name type="scientific">Leucosporidium creatinivorum</name>
    <dbReference type="NCBI Taxonomy" id="106004"/>
    <lineage>
        <taxon>Eukaryota</taxon>
        <taxon>Fungi</taxon>
        <taxon>Dikarya</taxon>
        <taxon>Basidiomycota</taxon>
        <taxon>Pucciniomycotina</taxon>
        <taxon>Microbotryomycetes</taxon>
        <taxon>Leucosporidiales</taxon>
        <taxon>Leucosporidium</taxon>
    </lineage>
</organism>
<dbReference type="Gene3D" id="3.40.50.720">
    <property type="entry name" value="NAD(P)-binding Rossmann-like Domain"/>
    <property type="match status" value="2"/>
</dbReference>
<dbReference type="InterPro" id="IPR013149">
    <property type="entry name" value="ADH-like_C"/>
</dbReference>
<dbReference type="OrthoDB" id="9930022at2759"/>
<dbReference type="GO" id="GO:0016491">
    <property type="term" value="F:oxidoreductase activity"/>
    <property type="evidence" value="ECO:0007669"/>
    <property type="project" value="InterPro"/>
</dbReference>
<comment type="caution">
    <text evidence="2">The sequence shown here is derived from an EMBL/GenBank/DDBJ whole genome shotgun (WGS) entry which is preliminary data.</text>
</comment>
<dbReference type="AlphaFoldDB" id="A0A1Y2EM06"/>
<dbReference type="InterPro" id="IPR011032">
    <property type="entry name" value="GroES-like_sf"/>
</dbReference>
<evidence type="ECO:0000313" key="2">
    <source>
        <dbReference type="EMBL" id="ORY72572.1"/>
    </source>
</evidence>
<dbReference type="Pfam" id="PF08240">
    <property type="entry name" value="ADH_N"/>
    <property type="match status" value="1"/>
</dbReference>
<dbReference type="Gene3D" id="3.90.180.10">
    <property type="entry name" value="Medium-chain alcohol dehydrogenases, catalytic domain"/>
    <property type="match status" value="2"/>
</dbReference>
<dbReference type="InterPro" id="IPR013154">
    <property type="entry name" value="ADH-like_N"/>
</dbReference>
<evidence type="ECO:0000313" key="3">
    <source>
        <dbReference type="Proteomes" id="UP000193467"/>
    </source>
</evidence>
<dbReference type="PANTHER" id="PTHR45033:SF2">
    <property type="entry name" value="ZINC-TYPE ALCOHOL DEHYDROGENASE-LIKE PROTEIN C1773.06C"/>
    <property type="match status" value="1"/>
</dbReference>
<accession>A0A1Y2EM06</accession>
<reference evidence="2 3" key="1">
    <citation type="submission" date="2016-07" db="EMBL/GenBank/DDBJ databases">
        <title>Pervasive Adenine N6-methylation of Active Genes in Fungi.</title>
        <authorList>
            <consortium name="DOE Joint Genome Institute"/>
            <person name="Mondo S.J."/>
            <person name="Dannebaum R.O."/>
            <person name="Kuo R.C."/>
            <person name="Labutti K."/>
            <person name="Haridas S."/>
            <person name="Kuo A."/>
            <person name="Salamov A."/>
            <person name="Ahrendt S.R."/>
            <person name="Lipzen A."/>
            <person name="Sullivan W."/>
            <person name="Andreopoulos W.B."/>
            <person name="Clum A."/>
            <person name="Lindquist E."/>
            <person name="Daum C."/>
            <person name="Ramamoorthy G.K."/>
            <person name="Gryganskyi A."/>
            <person name="Culley D."/>
            <person name="Magnuson J.K."/>
            <person name="James T.Y."/>
            <person name="O'Malley M.A."/>
            <person name="Stajich J.E."/>
            <person name="Spatafora J.W."/>
            <person name="Visel A."/>
            <person name="Grigoriev I.V."/>
        </authorList>
    </citation>
    <scope>NUCLEOTIDE SEQUENCE [LARGE SCALE GENOMIC DNA]</scope>
    <source>
        <strain evidence="2 3">62-1032</strain>
    </source>
</reference>
<dbReference type="STRING" id="106004.A0A1Y2EM06"/>
<dbReference type="SUPFAM" id="SSF51735">
    <property type="entry name" value="NAD(P)-binding Rossmann-fold domains"/>
    <property type="match status" value="1"/>
</dbReference>